<evidence type="ECO:0000313" key="3">
    <source>
        <dbReference type="Proteomes" id="UP001144313"/>
    </source>
</evidence>
<dbReference type="InterPro" id="IPR034660">
    <property type="entry name" value="DinB/YfiT-like"/>
</dbReference>
<dbReference type="GO" id="GO:0046872">
    <property type="term" value="F:metal ion binding"/>
    <property type="evidence" value="ECO:0007669"/>
    <property type="project" value="InterPro"/>
</dbReference>
<dbReference type="AlphaFoldDB" id="A0A9W6GB20"/>
<protein>
    <recommendedName>
        <fullName evidence="1">Mycothiol-dependent maleylpyruvate isomerase metal-binding domain-containing protein</fullName>
    </recommendedName>
</protein>
<proteinExistence type="predicted"/>
<sequence length="222" mass="24018">MTEHASSTTRAARKARLWRMIHAERAALAADLAGLGEERWATPSLCEGLSVRDVLAHLTSGATIGWARWMAGVLKCRFDFDKQVVMRLREQLGADPEETLARFGRAVPSTSSPVPLKAMLGESIVHGEDIRRPLGLPRTYPVETITLLAEYYRGSDFVVVAKKRVLDLRLVATDGPFEAGTGPLVSGPTVALVMAMTGRAAFCDDLAGDGVPVLRERCATMG</sequence>
<dbReference type="InterPro" id="IPR024344">
    <property type="entry name" value="MDMPI_metal-binding"/>
</dbReference>
<reference evidence="2" key="1">
    <citation type="submission" date="2022-12" db="EMBL/GenBank/DDBJ databases">
        <title>Reference genome sequencing for broad-spectrum identification of bacterial and archaeal isolates by mass spectrometry.</title>
        <authorList>
            <person name="Sekiguchi Y."/>
            <person name="Tourlousse D.M."/>
        </authorList>
    </citation>
    <scope>NUCLEOTIDE SEQUENCE</scope>
    <source>
        <strain evidence="2">LLR39Z86</strain>
    </source>
</reference>
<dbReference type="SUPFAM" id="SSF109854">
    <property type="entry name" value="DinB/YfiT-like putative metalloenzymes"/>
    <property type="match status" value="1"/>
</dbReference>
<dbReference type="RefSeq" id="WP_270113771.1">
    <property type="nucleotide sequence ID" value="NZ_BAAAOL010000017.1"/>
</dbReference>
<evidence type="ECO:0000259" key="1">
    <source>
        <dbReference type="Pfam" id="PF11716"/>
    </source>
</evidence>
<accession>A0A9W6GB20</accession>
<dbReference type="EMBL" id="BSDT01000001">
    <property type="protein sequence ID" value="GLI43448.1"/>
    <property type="molecule type" value="Genomic_DNA"/>
</dbReference>
<evidence type="ECO:0000313" key="2">
    <source>
        <dbReference type="EMBL" id="GLI43448.1"/>
    </source>
</evidence>
<comment type="caution">
    <text evidence="2">The sequence shown here is derived from an EMBL/GenBank/DDBJ whole genome shotgun (WGS) entry which is preliminary data.</text>
</comment>
<name>A0A9W6GB20_9ACTN</name>
<gene>
    <name evidence="2" type="ORF">GALLR39Z86_32980</name>
</gene>
<dbReference type="Pfam" id="PF11716">
    <property type="entry name" value="MDMPI_N"/>
    <property type="match status" value="1"/>
</dbReference>
<feature type="domain" description="Mycothiol-dependent maleylpyruvate isomerase metal-binding" evidence="1">
    <location>
        <begin position="22"/>
        <end position="110"/>
    </location>
</feature>
<organism evidence="2 3">
    <name type="scientific">Glycomyces algeriensis</name>
    <dbReference type="NCBI Taxonomy" id="256037"/>
    <lineage>
        <taxon>Bacteria</taxon>
        <taxon>Bacillati</taxon>
        <taxon>Actinomycetota</taxon>
        <taxon>Actinomycetes</taxon>
        <taxon>Glycomycetales</taxon>
        <taxon>Glycomycetaceae</taxon>
        <taxon>Glycomyces</taxon>
    </lineage>
</organism>
<dbReference type="Gene3D" id="1.20.120.450">
    <property type="entry name" value="dinb family like domain"/>
    <property type="match status" value="1"/>
</dbReference>
<keyword evidence="3" id="KW-1185">Reference proteome</keyword>
<dbReference type="Proteomes" id="UP001144313">
    <property type="component" value="Unassembled WGS sequence"/>
</dbReference>
<dbReference type="NCBIfam" id="TIGR03083">
    <property type="entry name" value="maleylpyruvate isomerase family mycothiol-dependent enzyme"/>
    <property type="match status" value="1"/>
</dbReference>
<dbReference type="InterPro" id="IPR017517">
    <property type="entry name" value="Maleyloyr_isom"/>
</dbReference>